<dbReference type="SMART" id="SM00267">
    <property type="entry name" value="GGDEF"/>
    <property type="match status" value="1"/>
</dbReference>
<keyword evidence="3" id="KW-0472">Membrane</keyword>
<evidence type="ECO:0000313" key="5">
    <source>
        <dbReference type="EMBL" id="GLH71995.1"/>
    </source>
</evidence>
<dbReference type="PROSITE" id="PS50887">
    <property type="entry name" value="GGDEF"/>
    <property type="match status" value="1"/>
</dbReference>
<dbReference type="RefSeq" id="WP_285569852.1">
    <property type="nucleotide sequence ID" value="NZ_BSDE01000001.1"/>
</dbReference>
<evidence type="ECO:0000259" key="4">
    <source>
        <dbReference type="PROSITE" id="PS50887"/>
    </source>
</evidence>
<dbReference type="PANTHER" id="PTHR45138">
    <property type="entry name" value="REGULATORY COMPONENTS OF SENSORY TRANSDUCTION SYSTEM"/>
    <property type="match status" value="1"/>
</dbReference>
<gene>
    <name evidence="5" type="ORF">GETHLI_04970</name>
</gene>
<evidence type="ECO:0000256" key="2">
    <source>
        <dbReference type="ARBA" id="ARBA00034247"/>
    </source>
</evidence>
<comment type="catalytic activity">
    <reaction evidence="2">
        <text>2 GTP = 3',3'-c-di-GMP + 2 diphosphate</text>
        <dbReference type="Rhea" id="RHEA:24898"/>
        <dbReference type="ChEBI" id="CHEBI:33019"/>
        <dbReference type="ChEBI" id="CHEBI:37565"/>
        <dbReference type="ChEBI" id="CHEBI:58805"/>
        <dbReference type="EC" id="2.7.7.65"/>
    </reaction>
</comment>
<dbReference type="InterPro" id="IPR043128">
    <property type="entry name" value="Rev_trsase/Diguanyl_cyclase"/>
</dbReference>
<dbReference type="Gene3D" id="3.30.70.270">
    <property type="match status" value="1"/>
</dbReference>
<feature type="transmembrane region" description="Helical" evidence="3">
    <location>
        <begin position="124"/>
        <end position="144"/>
    </location>
</feature>
<dbReference type="InterPro" id="IPR000160">
    <property type="entry name" value="GGDEF_dom"/>
</dbReference>
<dbReference type="EC" id="2.7.7.65" evidence="1"/>
<keyword evidence="3" id="KW-1133">Transmembrane helix</keyword>
<keyword evidence="6" id="KW-1185">Reference proteome</keyword>
<dbReference type="SUPFAM" id="SSF55073">
    <property type="entry name" value="Nucleotide cyclase"/>
    <property type="match status" value="1"/>
</dbReference>
<accession>A0ABQ5QB06</accession>
<dbReference type="EMBL" id="BSDE01000001">
    <property type="protein sequence ID" value="GLH71995.1"/>
    <property type="molecule type" value="Genomic_DNA"/>
</dbReference>
<dbReference type="CDD" id="cd01949">
    <property type="entry name" value="GGDEF"/>
    <property type="match status" value="1"/>
</dbReference>
<dbReference type="NCBIfam" id="TIGR00254">
    <property type="entry name" value="GGDEF"/>
    <property type="match status" value="1"/>
</dbReference>
<proteinExistence type="predicted"/>
<keyword evidence="3" id="KW-0812">Transmembrane</keyword>
<dbReference type="Proteomes" id="UP001165069">
    <property type="component" value="Unassembled WGS sequence"/>
</dbReference>
<feature type="domain" description="GGDEF" evidence="4">
    <location>
        <begin position="246"/>
        <end position="377"/>
    </location>
</feature>
<evidence type="ECO:0000256" key="3">
    <source>
        <dbReference type="SAM" id="Phobius"/>
    </source>
</evidence>
<sequence>MVPGALLPIHPPTLDLVLVCLSLQAALALRIQALGHPLERGLRQAGLALLLQAAGLGFGLFLQGRTLPGLLSNLCLALILGGACLLYAALRLFYGRRVGIWIYAASALLTLLAVSLGPDGAEARFGPASLLVGLVALALARECARRTRDEVWPGPRWLCAFLFLFLSLVAIGRSLLPHLVPAGLLRFAALVVYGFLGLGMTLLLAQRLEARQRRFAQSDLLTGLLNRGGFEAYAARVLARARIREQFTSLLLLDVDHFSQIHRAHGHGAGDLVLETLGDLLHQQLRERDGAGRYEGDAFAVLLSETHDSFAPPVAERIRRAVEALEIAWEGHAIPVTVSIGVVGTGESGSDLEVLMQTAGERLARAKAGGRNRVVAV</sequence>
<reference evidence="5 6" key="1">
    <citation type="journal article" date="2023" name="Antonie Van Leeuwenhoek">
        <title>Mesoterricola silvestris gen. nov., sp. nov., Mesoterricola sediminis sp. nov., Geothrix oryzae sp. nov., Geothrix edaphica sp. nov., Geothrix rubra sp. nov., and Geothrix limicola sp. nov., six novel members of Acidobacteriota isolated from soils.</title>
        <authorList>
            <person name="Itoh H."/>
            <person name="Sugisawa Y."/>
            <person name="Mise K."/>
            <person name="Xu Z."/>
            <person name="Kuniyasu M."/>
            <person name="Ushijima N."/>
            <person name="Kawano K."/>
            <person name="Kobayashi E."/>
            <person name="Shiratori Y."/>
            <person name="Masuda Y."/>
            <person name="Senoo K."/>
        </authorList>
    </citation>
    <scope>NUCLEOTIDE SEQUENCE [LARGE SCALE GENOMIC DNA]</scope>
    <source>
        <strain evidence="5 6">Red804</strain>
    </source>
</reference>
<comment type="caution">
    <text evidence="5">The sequence shown here is derived from an EMBL/GenBank/DDBJ whole genome shotgun (WGS) entry which is preliminary data.</text>
</comment>
<feature type="transmembrane region" description="Helical" evidence="3">
    <location>
        <begin position="70"/>
        <end position="93"/>
    </location>
</feature>
<feature type="transmembrane region" description="Helical" evidence="3">
    <location>
        <begin position="182"/>
        <end position="205"/>
    </location>
</feature>
<protein>
    <recommendedName>
        <fullName evidence="1">diguanylate cyclase</fullName>
        <ecNumber evidence="1">2.7.7.65</ecNumber>
    </recommendedName>
</protein>
<dbReference type="InterPro" id="IPR050469">
    <property type="entry name" value="Diguanylate_Cyclase"/>
</dbReference>
<evidence type="ECO:0000313" key="6">
    <source>
        <dbReference type="Proteomes" id="UP001165069"/>
    </source>
</evidence>
<evidence type="ECO:0000256" key="1">
    <source>
        <dbReference type="ARBA" id="ARBA00012528"/>
    </source>
</evidence>
<feature type="transmembrane region" description="Helical" evidence="3">
    <location>
        <begin position="100"/>
        <end position="118"/>
    </location>
</feature>
<dbReference type="PANTHER" id="PTHR45138:SF9">
    <property type="entry name" value="DIGUANYLATE CYCLASE DGCM-RELATED"/>
    <property type="match status" value="1"/>
</dbReference>
<dbReference type="Pfam" id="PF00990">
    <property type="entry name" value="GGDEF"/>
    <property type="match status" value="1"/>
</dbReference>
<dbReference type="InterPro" id="IPR029787">
    <property type="entry name" value="Nucleotide_cyclase"/>
</dbReference>
<name>A0ABQ5QB06_9BACT</name>
<organism evidence="5 6">
    <name type="scientific">Geothrix limicola</name>
    <dbReference type="NCBI Taxonomy" id="2927978"/>
    <lineage>
        <taxon>Bacteria</taxon>
        <taxon>Pseudomonadati</taxon>
        <taxon>Acidobacteriota</taxon>
        <taxon>Holophagae</taxon>
        <taxon>Holophagales</taxon>
        <taxon>Holophagaceae</taxon>
        <taxon>Geothrix</taxon>
    </lineage>
</organism>
<feature type="transmembrane region" description="Helical" evidence="3">
    <location>
        <begin position="156"/>
        <end position="176"/>
    </location>
</feature>